<keyword evidence="8" id="KW-0808">Transferase</keyword>
<dbReference type="SUPFAM" id="SSF53613">
    <property type="entry name" value="Ribokinase-like"/>
    <property type="match status" value="1"/>
</dbReference>
<evidence type="ECO:0000256" key="14">
    <source>
        <dbReference type="ARBA" id="ARBA00042102"/>
    </source>
</evidence>
<dbReference type="InterPro" id="IPR029056">
    <property type="entry name" value="Ribokinase-like"/>
</dbReference>
<protein>
    <recommendedName>
        <fullName evidence="7">Hydroxymethylpyrimidine/phosphomethylpyrimidine kinase</fullName>
        <ecNumber evidence="5">2.7.1.49</ecNumber>
        <ecNumber evidence="6">2.7.4.7</ecNumber>
    </recommendedName>
    <alternativeName>
        <fullName evidence="14">Hydroxymethylpyrimidine kinase</fullName>
    </alternativeName>
    <alternativeName>
        <fullName evidence="15">Hydroxymethylpyrimidine phosphate kinase</fullName>
    </alternativeName>
</protein>
<dbReference type="InterPro" id="IPR004399">
    <property type="entry name" value="HMP/HMP-P_kinase_dom"/>
</dbReference>
<evidence type="ECO:0000256" key="8">
    <source>
        <dbReference type="ARBA" id="ARBA00022679"/>
    </source>
</evidence>
<evidence type="ECO:0000256" key="13">
    <source>
        <dbReference type="ARBA" id="ARBA00037917"/>
    </source>
</evidence>
<keyword evidence="18" id="KW-1185">Reference proteome</keyword>
<comment type="catalytic activity">
    <reaction evidence="2">
        <text>4-amino-2-methyl-5-(phosphooxymethyl)pyrimidine + ATP = 4-amino-2-methyl-5-(diphosphooxymethyl)pyrimidine + ADP</text>
        <dbReference type="Rhea" id="RHEA:19893"/>
        <dbReference type="ChEBI" id="CHEBI:30616"/>
        <dbReference type="ChEBI" id="CHEBI:57841"/>
        <dbReference type="ChEBI" id="CHEBI:58354"/>
        <dbReference type="ChEBI" id="CHEBI:456216"/>
        <dbReference type="EC" id="2.7.4.7"/>
    </reaction>
</comment>
<evidence type="ECO:0000256" key="9">
    <source>
        <dbReference type="ARBA" id="ARBA00022741"/>
    </source>
</evidence>
<gene>
    <name evidence="17" type="ORF">FC80_GL000261</name>
</gene>
<dbReference type="GO" id="GO:0005829">
    <property type="term" value="C:cytosol"/>
    <property type="evidence" value="ECO:0007669"/>
    <property type="project" value="TreeGrafter"/>
</dbReference>
<organism evidence="17 18">
    <name type="scientific">Liquorilactobacillus cacaonum DSM 21116</name>
    <dbReference type="NCBI Taxonomy" id="1423729"/>
    <lineage>
        <taxon>Bacteria</taxon>
        <taxon>Bacillati</taxon>
        <taxon>Bacillota</taxon>
        <taxon>Bacilli</taxon>
        <taxon>Lactobacillales</taxon>
        <taxon>Lactobacillaceae</taxon>
        <taxon>Liquorilactobacillus</taxon>
    </lineage>
</organism>
<dbReference type="Pfam" id="PF08543">
    <property type="entry name" value="Phos_pyr_kin"/>
    <property type="match status" value="1"/>
</dbReference>
<evidence type="ECO:0000256" key="5">
    <source>
        <dbReference type="ARBA" id="ARBA00012135"/>
    </source>
</evidence>
<evidence type="ECO:0000256" key="2">
    <source>
        <dbReference type="ARBA" id="ARBA00000565"/>
    </source>
</evidence>
<comment type="pathway">
    <text evidence="3">Cofactor biosynthesis; thiamine diphosphate biosynthesis; 4-amino-2-methyl-5-diphosphomethylpyrimidine from 5-amino-1-(5-phospho-D-ribosyl)imidazole: step 3/3.</text>
</comment>
<evidence type="ECO:0000256" key="10">
    <source>
        <dbReference type="ARBA" id="ARBA00022777"/>
    </source>
</evidence>
<dbReference type="AlphaFoldDB" id="A0A0R2CLJ6"/>
<dbReference type="FunFam" id="3.40.1190.20:FF:000003">
    <property type="entry name" value="Phosphomethylpyrimidine kinase ThiD"/>
    <property type="match status" value="1"/>
</dbReference>
<evidence type="ECO:0000313" key="18">
    <source>
        <dbReference type="Proteomes" id="UP000051131"/>
    </source>
</evidence>
<dbReference type="EC" id="2.7.4.7" evidence="6"/>
<dbReference type="Proteomes" id="UP000051131">
    <property type="component" value="Unassembled WGS sequence"/>
</dbReference>
<feature type="domain" description="Pyridoxamine kinase/Phosphomethylpyrimidine kinase" evidence="16">
    <location>
        <begin position="14"/>
        <end position="259"/>
    </location>
</feature>
<comment type="similarity">
    <text evidence="4">Belongs to the ThiD family.</text>
</comment>
<evidence type="ECO:0000256" key="4">
    <source>
        <dbReference type="ARBA" id="ARBA00009879"/>
    </source>
</evidence>
<evidence type="ECO:0000256" key="6">
    <source>
        <dbReference type="ARBA" id="ARBA00012963"/>
    </source>
</evidence>
<reference evidence="17 18" key="1">
    <citation type="journal article" date="2015" name="Genome Announc.">
        <title>Expanding the biotechnology potential of lactobacilli through comparative genomics of 213 strains and associated genera.</title>
        <authorList>
            <person name="Sun Z."/>
            <person name="Harris H.M."/>
            <person name="McCann A."/>
            <person name="Guo C."/>
            <person name="Argimon S."/>
            <person name="Zhang W."/>
            <person name="Yang X."/>
            <person name="Jeffery I.B."/>
            <person name="Cooney J.C."/>
            <person name="Kagawa T.F."/>
            <person name="Liu W."/>
            <person name="Song Y."/>
            <person name="Salvetti E."/>
            <person name="Wrobel A."/>
            <person name="Rasinkangas P."/>
            <person name="Parkhill J."/>
            <person name="Rea M.C."/>
            <person name="O'Sullivan O."/>
            <person name="Ritari J."/>
            <person name="Douillard F.P."/>
            <person name="Paul Ross R."/>
            <person name="Yang R."/>
            <person name="Briner A.E."/>
            <person name="Felis G.E."/>
            <person name="de Vos W.M."/>
            <person name="Barrangou R."/>
            <person name="Klaenhammer T.R."/>
            <person name="Caufield P.W."/>
            <person name="Cui Y."/>
            <person name="Zhang H."/>
            <person name="O'Toole P.W."/>
        </authorList>
    </citation>
    <scope>NUCLEOTIDE SEQUENCE [LARGE SCALE GENOMIC DNA]</scope>
    <source>
        <strain evidence="17 18">DSM 21116</strain>
    </source>
</reference>
<dbReference type="GO" id="GO:0008972">
    <property type="term" value="F:phosphomethylpyrimidine kinase activity"/>
    <property type="evidence" value="ECO:0007669"/>
    <property type="project" value="UniProtKB-EC"/>
</dbReference>
<dbReference type="PANTHER" id="PTHR20858:SF17">
    <property type="entry name" value="HYDROXYMETHYLPYRIMIDINE_PHOSPHOMETHYLPYRIMIDINE KINASE THI20-RELATED"/>
    <property type="match status" value="1"/>
</dbReference>
<comment type="catalytic activity">
    <reaction evidence="1">
        <text>4-amino-5-hydroxymethyl-2-methylpyrimidine + ATP = 4-amino-2-methyl-5-(phosphooxymethyl)pyrimidine + ADP + H(+)</text>
        <dbReference type="Rhea" id="RHEA:23096"/>
        <dbReference type="ChEBI" id="CHEBI:15378"/>
        <dbReference type="ChEBI" id="CHEBI:16892"/>
        <dbReference type="ChEBI" id="CHEBI:30616"/>
        <dbReference type="ChEBI" id="CHEBI:58354"/>
        <dbReference type="ChEBI" id="CHEBI:456216"/>
        <dbReference type="EC" id="2.7.1.49"/>
    </reaction>
</comment>
<sequence length="270" mass="29020">MNNVAEALIIAGSDSGGGAGVQADIKTMQACGVYSTNVIVAITAQNTLGVQDSLNIPVSLINAQFSSIFADFNIKAAKTGMLADRVSLTCVVENIIKFKINRLVVDPVMVAKGGAKLLNDDAIVTLKKQLLPLALITTPNLPEAQVIVGHKISNQNDIMQAAKKIQAMGSKNVIIKGGHDDKKRVRDFVLLENQKQFFLESERIETNRTHGTGDTLSSAITSALAKGHSVEEAIRFGRKVVTKTIEFGIIVGHGHGPLNHWAAEEFRDEI</sequence>
<evidence type="ECO:0000313" key="17">
    <source>
        <dbReference type="EMBL" id="KRM92080.1"/>
    </source>
</evidence>
<dbReference type="PATRIC" id="fig|1423729.3.peg.262"/>
<name>A0A0R2CLJ6_9LACO</name>
<evidence type="ECO:0000259" key="16">
    <source>
        <dbReference type="Pfam" id="PF08543"/>
    </source>
</evidence>
<accession>A0A0R2CLJ6</accession>
<dbReference type="NCBIfam" id="TIGR00097">
    <property type="entry name" value="HMP-P_kinase"/>
    <property type="match status" value="1"/>
</dbReference>
<dbReference type="EC" id="2.7.1.49" evidence="5"/>
<keyword evidence="9" id="KW-0547">Nucleotide-binding</keyword>
<dbReference type="InterPro" id="IPR013749">
    <property type="entry name" value="PM/HMP-P_kinase-1"/>
</dbReference>
<comment type="pathway">
    <text evidence="13">Cofactor biosynthesis; thiamine diphosphate biosynthesis; 4-amino-2-methyl-5-diphosphomethylpyrimidine from 5-amino-1-(5-phospho-D-ribosyl)imidazole: step 2/3.</text>
</comment>
<dbReference type="GO" id="GO:0009228">
    <property type="term" value="P:thiamine biosynthetic process"/>
    <property type="evidence" value="ECO:0007669"/>
    <property type="project" value="UniProtKB-KW"/>
</dbReference>
<comment type="caution">
    <text evidence="17">The sequence shown here is derived from an EMBL/GenBank/DDBJ whole genome shotgun (WGS) entry which is preliminary data.</text>
</comment>
<dbReference type="Gene3D" id="3.40.1190.20">
    <property type="match status" value="1"/>
</dbReference>
<evidence type="ECO:0000256" key="15">
    <source>
        <dbReference type="ARBA" id="ARBA00043176"/>
    </source>
</evidence>
<dbReference type="PANTHER" id="PTHR20858">
    <property type="entry name" value="PHOSPHOMETHYLPYRIMIDINE KINASE"/>
    <property type="match status" value="1"/>
</dbReference>
<dbReference type="OrthoDB" id="9810880at2"/>
<proteinExistence type="inferred from homology"/>
<evidence type="ECO:0000256" key="11">
    <source>
        <dbReference type="ARBA" id="ARBA00022840"/>
    </source>
</evidence>
<dbReference type="RefSeq" id="WP_057828547.1">
    <property type="nucleotide sequence ID" value="NZ_AYZE01000008.1"/>
</dbReference>
<evidence type="ECO:0000256" key="12">
    <source>
        <dbReference type="ARBA" id="ARBA00022977"/>
    </source>
</evidence>
<keyword evidence="10 17" id="KW-0418">Kinase</keyword>
<evidence type="ECO:0000256" key="7">
    <source>
        <dbReference type="ARBA" id="ARBA00019161"/>
    </source>
</evidence>
<keyword evidence="12" id="KW-0784">Thiamine biosynthesis</keyword>
<dbReference type="EMBL" id="AYZE01000008">
    <property type="protein sequence ID" value="KRM92080.1"/>
    <property type="molecule type" value="Genomic_DNA"/>
</dbReference>
<evidence type="ECO:0000256" key="3">
    <source>
        <dbReference type="ARBA" id="ARBA00004769"/>
    </source>
</evidence>
<dbReference type="GO" id="GO:0008902">
    <property type="term" value="F:hydroxymethylpyrimidine kinase activity"/>
    <property type="evidence" value="ECO:0007669"/>
    <property type="project" value="UniProtKB-EC"/>
</dbReference>
<dbReference type="CDD" id="cd01169">
    <property type="entry name" value="HMPP_kinase"/>
    <property type="match status" value="1"/>
</dbReference>
<dbReference type="STRING" id="1423729.FC80_GL000261"/>
<dbReference type="GO" id="GO:0005524">
    <property type="term" value="F:ATP binding"/>
    <property type="evidence" value="ECO:0007669"/>
    <property type="project" value="UniProtKB-KW"/>
</dbReference>
<keyword evidence="11" id="KW-0067">ATP-binding</keyword>
<evidence type="ECO:0000256" key="1">
    <source>
        <dbReference type="ARBA" id="ARBA00000151"/>
    </source>
</evidence>